<keyword evidence="1" id="KW-0812">Transmembrane</keyword>
<evidence type="ECO:0000256" key="1">
    <source>
        <dbReference type="SAM" id="Phobius"/>
    </source>
</evidence>
<evidence type="ECO:0000313" key="3">
    <source>
        <dbReference type="Proteomes" id="UP001062263"/>
    </source>
</evidence>
<feature type="transmembrane region" description="Helical" evidence="1">
    <location>
        <begin position="6"/>
        <end position="29"/>
    </location>
</feature>
<name>A0ABM7ZI71_9BACT</name>
<dbReference type="EMBL" id="AP025943">
    <property type="protein sequence ID" value="BDL44444.1"/>
    <property type="molecule type" value="Genomic_DNA"/>
</dbReference>
<reference evidence="2" key="1">
    <citation type="submission" date="2022-06" db="EMBL/GenBank/DDBJ databases">
        <title>Akkermansia biwalacus sp. nov., an anaerobic mucin-degrading bacterium isolated from human intestine.</title>
        <authorList>
            <person name="Kobayashi Y."/>
            <person name="Inoue S."/>
            <person name="Kawahara T."/>
            <person name="Kohda N."/>
        </authorList>
    </citation>
    <scope>NUCLEOTIDE SEQUENCE</scope>
    <source>
        <strain evidence="2">WON2089</strain>
    </source>
</reference>
<accession>A0ABM7ZI71</accession>
<keyword evidence="1" id="KW-0472">Membrane</keyword>
<organism evidence="2 3">
    <name type="scientific">Akkermansia biwaensis</name>
    <dbReference type="NCBI Taxonomy" id="2946555"/>
    <lineage>
        <taxon>Bacteria</taxon>
        <taxon>Pseudomonadati</taxon>
        <taxon>Verrucomicrobiota</taxon>
        <taxon>Verrucomicrobiia</taxon>
        <taxon>Verrucomicrobiales</taxon>
        <taxon>Akkermansiaceae</taxon>
        <taxon>Akkermansia</taxon>
    </lineage>
</organism>
<gene>
    <name evidence="2" type="ORF">Abiwalacus_20180</name>
</gene>
<keyword evidence="1" id="KW-1133">Transmembrane helix</keyword>
<evidence type="ECO:0000313" key="2">
    <source>
        <dbReference type="EMBL" id="BDL44444.1"/>
    </source>
</evidence>
<sequence length="112" mass="13228">MVMNNIFRFVVIVVGIMLVITTGIIAYYLHTLSADIQYIHELNKQEIYKTYKQEYEYQCKRFYLFSDGKIDYLDKFMQDGWQVCSFVGVVHDADRTRGGEGHVYVVLRRPQS</sequence>
<keyword evidence="3" id="KW-1185">Reference proteome</keyword>
<dbReference type="Proteomes" id="UP001062263">
    <property type="component" value="Chromosome"/>
</dbReference>
<proteinExistence type="predicted"/>
<protein>
    <submittedName>
        <fullName evidence="2">Uncharacterized protein</fullName>
    </submittedName>
</protein>